<dbReference type="GO" id="GO:0043023">
    <property type="term" value="F:ribosomal large subunit binding"/>
    <property type="evidence" value="ECO:0007669"/>
    <property type="project" value="UniProtKB-UniRule"/>
</dbReference>
<dbReference type="PANTHER" id="PTHR15239">
    <property type="entry name" value="NUCLEAR EXPORT MEDIATOR FACTOR NEMF"/>
    <property type="match status" value="1"/>
</dbReference>
<dbReference type="Gene3D" id="2.30.310.10">
    <property type="entry name" value="ibrinogen binding protein from staphylococcus aureus domain"/>
    <property type="match status" value="1"/>
</dbReference>
<sequence>MAFDGIVTHAVTHELNERLASGRIMKIHQPTDTDIVMQIRTRNGNVRLLLSASLSFPRMHITNENYRNPLEAPMFCMLLRKYCEGAIIDGIHQINMERIIHLDIRGRDELGDARTKRIVLEIMGRHSNLILMDPQSGMIHDGLHHVTPAVSRYRTVLPGRPYVAPPPQRKINPLVATKDDFIRRIRFNEGKIAKQIVGAFDGISPLIADEIMYRAGLPTQDSLWRAFAEITDLVKQQTYTPTFARTEHKEYFSAIPLTHLAHAVTETFTTISECLEAFYHGKAERDAVKQRMHDLARLVINERNKNEKKIEKLLETKQKAEDASKYQIYGELLTANLYQITRGQPEANVINYYEEEAPLLSIPLDPALTPSENAQAYFKRYTKAKNSRAFVDNQIAGAKEEILYLDTVLQQIENAGLADIEDIREELAEQGYLRARPSQGKKGNKQKNPTLERYTSSEGVTIYVGKNNKQNDYLTNRLANPDDTWLHTKDIPGSHVIIRGTEFGETTLMEAANLATYYSKARQSSQVPVDYTLVRHVRKPKGAKPGFVIYEQQKTQFVTPNDEIIRTLMKTKTTTS</sequence>
<dbReference type="Gene3D" id="3.40.970.40">
    <property type="entry name" value="fibrinogen binding protein from staphylococcus aureus domain like"/>
    <property type="match status" value="1"/>
</dbReference>
<reference evidence="7 8" key="1">
    <citation type="submission" date="2020-04" db="EMBL/GenBank/DDBJ databases">
        <authorList>
            <person name="Hitch T.C.A."/>
            <person name="Wylensek D."/>
            <person name="Clavel T."/>
        </authorList>
    </citation>
    <scope>NUCLEOTIDE SEQUENCE [LARGE SCALE GENOMIC DNA]</scope>
    <source>
        <strain evidence="7 8">WB01_D5_05</strain>
    </source>
</reference>
<protein>
    <recommendedName>
        <fullName evidence="5">Rqc2 homolog RqcH</fullName>
        <shortName evidence="5">RqcH</shortName>
    </recommendedName>
</protein>
<name>A0A848CIS4_ANEAE</name>
<evidence type="ECO:0000256" key="4">
    <source>
        <dbReference type="ARBA" id="ARBA00022917"/>
    </source>
</evidence>
<evidence type="ECO:0000256" key="1">
    <source>
        <dbReference type="ARBA" id="ARBA00022555"/>
    </source>
</evidence>
<dbReference type="GO" id="GO:0000049">
    <property type="term" value="F:tRNA binding"/>
    <property type="evidence" value="ECO:0007669"/>
    <property type="project" value="UniProtKB-UniRule"/>
</dbReference>
<evidence type="ECO:0000256" key="2">
    <source>
        <dbReference type="ARBA" id="ARBA00022730"/>
    </source>
</evidence>
<keyword evidence="4 5" id="KW-0648">Protein biosynthesis</keyword>
<dbReference type="EMBL" id="JABAGO010000002">
    <property type="protein sequence ID" value="NME97154.1"/>
    <property type="molecule type" value="Genomic_DNA"/>
</dbReference>
<dbReference type="GO" id="GO:0019843">
    <property type="term" value="F:rRNA binding"/>
    <property type="evidence" value="ECO:0007669"/>
    <property type="project" value="UniProtKB-UniRule"/>
</dbReference>
<dbReference type="FunFam" id="2.30.310.10:FF:000004">
    <property type="entry name" value="Fibronectin-binding protein A"/>
    <property type="match status" value="1"/>
</dbReference>
<comment type="caution">
    <text evidence="7">The sequence shown here is derived from an EMBL/GenBank/DDBJ whole genome shotgun (WGS) entry which is preliminary data.</text>
</comment>
<evidence type="ECO:0000259" key="6">
    <source>
        <dbReference type="Pfam" id="PF05670"/>
    </source>
</evidence>
<feature type="domain" description="NFACT RNA-binding" evidence="6">
    <location>
        <begin position="454"/>
        <end position="542"/>
    </location>
</feature>
<evidence type="ECO:0000313" key="7">
    <source>
        <dbReference type="EMBL" id="NME97154.1"/>
    </source>
</evidence>
<gene>
    <name evidence="5" type="primary">rqcH</name>
    <name evidence="7" type="ORF">HF838_02665</name>
</gene>
<comment type="function">
    <text evidence="5">Key component of the ribosome quality control system (RQC), a ribosome-associated complex that mediates the extraction of incompletely synthesized nascent chains from stalled ribosomes and their subsequent degradation. RqcH recruits Ala-charged tRNA, and with RqcP directs the elongation of stalled nascent chains on 50S ribosomal subunits, leading to non-templated C-terminal alanine extensions (Ala tail). The Ala tail promotes nascent chain degradation. May add between 1 and at least 8 Ala residues. Binds to stalled 50S ribosomal subunits.</text>
</comment>
<organism evidence="7 8">
    <name type="scientific">Aneurinibacillus aneurinilyticus</name>
    <name type="common">Bacillus aneurinolyticus</name>
    <dbReference type="NCBI Taxonomy" id="1391"/>
    <lineage>
        <taxon>Bacteria</taxon>
        <taxon>Bacillati</taxon>
        <taxon>Bacillota</taxon>
        <taxon>Bacilli</taxon>
        <taxon>Bacillales</taxon>
        <taxon>Paenibacillaceae</taxon>
        <taxon>Aneurinibacillus group</taxon>
        <taxon>Aneurinibacillus</taxon>
    </lineage>
</organism>
<keyword evidence="2 5" id="KW-0699">rRNA-binding</keyword>
<evidence type="ECO:0000256" key="5">
    <source>
        <dbReference type="HAMAP-Rule" id="MF_00844"/>
    </source>
</evidence>
<comment type="subunit">
    <text evidence="5">Associates with stalled 50S ribosomal subunits. Binds to RqcP.</text>
</comment>
<accession>A0A848CIS4</accession>
<dbReference type="Gene3D" id="1.10.8.50">
    <property type="match status" value="1"/>
</dbReference>
<dbReference type="RefSeq" id="WP_168974445.1">
    <property type="nucleotide sequence ID" value="NZ_JABAGO010000002.1"/>
</dbReference>
<dbReference type="HAMAP" id="MF_00844_B">
    <property type="entry name" value="RqcH_B"/>
    <property type="match status" value="1"/>
</dbReference>
<proteinExistence type="inferred from homology"/>
<dbReference type="InterPro" id="IPR051608">
    <property type="entry name" value="RQC_Subunit_NEMF"/>
</dbReference>
<dbReference type="Proteomes" id="UP000561326">
    <property type="component" value="Unassembled WGS sequence"/>
</dbReference>
<evidence type="ECO:0000313" key="8">
    <source>
        <dbReference type="Proteomes" id="UP000561326"/>
    </source>
</evidence>
<dbReference type="PANTHER" id="PTHR15239:SF6">
    <property type="entry name" value="RIBOSOME QUALITY CONTROL COMPLEX SUBUNIT NEMF"/>
    <property type="match status" value="1"/>
</dbReference>
<dbReference type="GO" id="GO:1990112">
    <property type="term" value="C:RQC complex"/>
    <property type="evidence" value="ECO:0007669"/>
    <property type="project" value="TreeGrafter"/>
</dbReference>
<dbReference type="Pfam" id="PF05670">
    <property type="entry name" value="NFACT-R_1"/>
    <property type="match status" value="1"/>
</dbReference>
<dbReference type="InterPro" id="IPR008532">
    <property type="entry name" value="NFACT_RNA-bd"/>
</dbReference>
<dbReference type="Pfam" id="PF05833">
    <property type="entry name" value="NFACT_N"/>
    <property type="match status" value="1"/>
</dbReference>
<dbReference type="InterPro" id="IPR043682">
    <property type="entry name" value="RqcH_bacterial"/>
</dbReference>
<keyword evidence="1 5" id="KW-0820">tRNA-binding</keyword>
<keyword evidence="3 5" id="KW-0694">RNA-binding</keyword>
<dbReference type="AlphaFoldDB" id="A0A848CIS4"/>
<dbReference type="GO" id="GO:0072344">
    <property type="term" value="P:rescue of stalled ribosome"/>
    <property type="evidence" value="ECO:0007669"/>
    <property type="project" value="UniProtKB-UniRule"/>
</dbReference>
<comment type="similarity">
    <text evidence="5">Belongs to the NEMF family.</text>
</comment>
<evidence type="ECO:0000256" key="3">
    <source>
        <dbReference type="ARBA" id="ARBA00022884"/>
    </source>
</evidence>